<accession>A0ABU4X4L8</accession>
<gene>
    <name evidence="1" type="ORF">RFM51_27310</name>
</gene>
<name>A0ABU4X4L8_9HYPH</name>
<proteinExistence type="predicted"/>
<keyword evidence="2" id="KW-1185">Reference proteome</keyword>
<reference evidence="1 2" key="1">
    <citation type="submission" date="2023-08" db="EMBL/GenBank/DDBJ databases">
        <title>Implementing the SeqCode for naming new Mesorhizobium species isolated from Vachellia karroo root nodules.</title>
        <authorList>
            <person name="Van Lill M."/>
        </authorList>
    </citation>
    <scope>NUCLEOTIDE SEQUENCE [LARGE SCALE GENOMIC DNA]</scope>
    <source>
        <strain evidence="1 2">VK3E</strain>
    </source>
</reference>
<protein>
    <submittedName>
        <fullName evidence="1">Uncharacterized protein</fullName>
    </submittedName>
</protein>
<dbReference type="Proteomes" id="UP001272097">
    <property type="component" value="Unassembled WGS sequence"/>
</dbReference>
<sequence>MVILVSMPVRGPFCPLAAGRTSGACAPAMIARPLAARAARLAAQ</sequence>
<evidence type="ECO:0000313" key="1">
    <source>
        <dbReference type="EMBL" id="MDX8443282.1"/>
    </source>
</evidence>
<comment type="caution">
    <text evidence="1">The sequence shown here is derived from an EMBL/GenBank/DDBJ whole genome shotgun (WGS) entry which is preliminary data.</text>
</comment>
<organism evidence="1 2">
    <name type="scientific">Mesorhizobium australafricanum</name>
    <dbReference type="NCBI Taxonomy" id="3072311"/>
    <lineage>
        <taxon>Bacteria</taxon>
        <taxon>Pseudomonadati</taxon>
        <taxon>Pseudomonadota</taxon>
        <taxon>Alphaproteobacteria</taxon>
        <taxon>Hyphomicrobiales</taxon>
        <taxon>Phyllobacteriaceae</taxon>
        <taxon>Mesorhizobium</taxon>
    </lineage>
</organism>
<dbReference type="EMBL" id="JAVIIS010000058">
    <property type="protein sequence ID" value="MDX8443282.1"/>
    <property type="molecule type" value="Genomic_DNA"/>
</dbReference>
<evidence type="ECO:0000313" key="2">
    <source>
        <dbReference type="Proteomes" id="UP001272097"/>
    </source>
</evidence>
<dbReference type="RefSeq" id="WP_320217272.1">
    <property type="nucleotide sequence ID" value="NZ_JAVIIS010000058.1"/>
</dbReference>